<comment type="similarity">
    <text evidence="2">Belongs to the EamA transporter family.</text>
</comment>
<dbReference type="STRING" id="1221500.ABE65_009440"/>
<evidence type="ECO:0000256" key="3">
    <source>
        <dbReference type="ARBA" id="ARBA00022475"/>
    </source>
</evidence>
<dbReference type="InterPro" id="IPR051258">
    <property type="entry name" value="Diverse_Substrate_Transporter"/>
</dbReference>
<keyword evidence="5 7" id="KW-1133">Transmembrane helix</keyword>
<name>A0A160ILG2_9BACL</name>
<dbReference type="SUPFAM" id="SSF103481">
    <property type="entry name" value="Multidrug resistance efflux transporter EmrE"/>
    <property type="match status" value="2"/>
</dbReference>
<dbReference type="GO" id="GO:0005886">
    <property type="term" value="C:plasma membrane"/>
    <property type="evidence" value="ECO:0007669"/>
    <property type="project" value="UniProtKB-SubCell"/>
</dbReference>
<feature type="transmembrane region" description="Helical" evidence="7">
    <location>
        <begin position="100"/>
        <end position="119"/>
    </location>
</feature>
<feature type="transmembrane region" description="Helical" evidence="7">
    <location>
        <begin position="176"/>
        <end position="198"/>
    </location>
</feature>
<dbReference type="InterPro" id="IPR037185">
    <property type="entry name" value="EmrE-like"/>
</dbReference>
<evidence type="ECO:0000313" key="10">
    <source>
        <dbReference type="Proteomes" id="UP000076623"/>
    </source>
</evidence>
<evidence type="ECO:0000256" key="6">
    <source>
        <dbReference type="ARBA" id="ARBA00023136"/>
    </source>
</evidence>
<feature type="transmembrane region" description="Helical" evidence="7">
    <location>
        <begin position="70"/>
        <end position="94"/>
    </location>
</feature>
<feature type="domain" description="EamA" evidence="8">
    <location>
        <begin position="7"/>
        <end position="142"/>
    </location>
</feature>
<evidence type="ECO:0000259" key="8">
    <source>
        <dbReference type="Pfam" id="PF00892"/>
    </source>
</evidence>
<accession>A0A160ILG2</accession>
<dbReference type="EMBL" id="CP015378">
    <property type="protein sequence ID" value="ANC77013.1"/>
    <property type="molecule type" value="Genomic_DNA"/>
</dbReference>
<organism evidence="9 10">
    <name type="scientific">Fictibacillus phosphorivorans</name>
    <dbReference type="NCBI Taxonomy" id="1221500"/>
    <lineage>
        <taxon>Bacteria</taxon>
        <taxon>Bacillati</taxon>
        <taxon>Bacillota</taxon>
        <taxon>Bacilli</taxon>
        <taxon>Bacillales</taxon>
        <taxon>Fictibacillaceae</taxon>
        <taxon>Fictibacillus</taxon>
    </lineage>
</organism>
<gene>
    <name evidence="9" type="ORF">ABE65_009440</name>
</gene>
<dbReference type="PANTHER" id="PTHR42920">
    <property type="entry name" value="OS03G0707200 PROTEIN-RELATED"/>
    <property type="match status" value="1"/>
</dbReference>
<dbReference type="Pfam" id="PF00892">
    <property type="entry name" value="EamA"/>
    <property type="match status" value="2"/>
</dbReference>
<evidence type="ECO:0000313" key="9">
    <source>
        <dbReference type="EMBL" id="ANC77013.1"/>
    </source>
</evidence>
<dbReference type="PANTHER" id="PTHR42920:SF5">
    <property type="entry name" value="EAMA DOMAIN-CONTAINING PROTEIN"/>
    <property type="match status" value="1"/>
</dbReference>
<feature type="transmembrane region" description="Helical" evidence="7">
    <location>
        <begin position="41"/>
        <end position="58"/>
    </location>
</feature>
<evidence type="ECO:0000256" key="5">
    <source>
        <dbReference type="ARBA" id="ARBA00022989"/>
    </source>
</evidence>
<dbReference type="KEGG" id="fpn:ABE65_009440"/>
<keyword evidence="4 7" id="KW-0812">Transmembrane</keyword>
<dbReference type="InterPro" id="IPR000620">
    <property type="entry name" value="EamA_dom"/>
</dbReference>
<keyword evidence="6 7" id="KW-0472">Membrane</keyword>
<dbReference type="RefSeq" id="WP_066394011.1">
    <property type="nucleotide sequence ID" value="NZ_CP015378.1"/>
</dbReference>
<dbReference type="AlphaFoldDB" id="A0A160ILG2"/>
<keyword evidence="3" id="KW-1003">Cell membrane</keyword>
<evidence type="ECO:0000256" key="4">
    <source>
        <dbReference type="ARBA" id="ARBA00022692"/>
    </source>
</evidence>
<feature type="transmembrane region" description="Helical" evidence="7">
    <location>
        <begin position="274"/>
        <end position="294"/>
    </location>
</feature>
<feature type="transmembrane region" description="Helical" evidence="7">
    <location>
        <begin position="149"/>
        <end position="169"/>
    </location>
</feature>
<feature type="transmembrane region" description="Helical" evidence="7">
    <location>
        <begin position="249"/>
        <end position="268"/>
    </location>
</feature>
<evidence type="ECO:0000256" key="1">
    <source>
        <dbReference type="ARBA" id="ARBA00004651"/>
    </source>
</evidence>
<protein>
    <recommendedName>
        <fullName evidence="8">EamA domain-containing protein</fullName>
    </recommendedName>
</protein>
<dbReference type="Proteomes" id="UP000076623">
    <property type="component" value="Chromosome"/>
</dbReference>
<feature type="transmembrane region" description="Helical" evidence="7">
    <location>
        <begin position="218"/>
        <end position="237"/>
    </location>
</feature>
<evidence type="ECO:0000256" key="7">
    <source>
        <dbReference type="SAM" id="Phobius"/>
    </source>
</evidence>
<keyword evidence="10" id="KW-1185">Reference proteome</keyword>
<proteinExistence type="inferred from homology"/>
<evidence type="ECO:0000256" key="2">
    <source>
        <dbReference type="ARBA" id="ARBA00007362"/>
    </source>
</evidence>
<reference evidence="9 10" key="1">
    <citation type="submission" date="2016-04" db="EMBL/GenBank/DDBJ databases">
        <title>Complete genome sequence of Fictibacillus phosphorivorans G25-29, a strain toxic to nematodes.</title>
        <authorList>
            <person name="Zheng Z."/>
        </authorList>
    </citation>
    <scope>NUCLEOTIDE SEQUENCE [LARGE SCALE GENOMIC DNA]</scope>
    <source>
        <strain evidence="9 10">G25-29</strain>
    </source>
</reference>
<comment type="subcellular location">
    <subcellularLocation>
        <location evidence="1">Cell membrane</location>
        <topology evidence="1">Multi-pass membrane protein</topology>
    </subcellularLocation>
</comment>
<sequence>MFKKTWFADFNLLLVALIWGSTFVIVQKAIAFLEPYSFNSVRFSIAAVTLLLIIFLFNRSSLRHFTDKRIWISGIILGFWLFLGYGFQTVGLLYTTSSKAGFITGLSVVLVPLFSYLLLKNKLNWQVGLSSLLALLGLYLLTIHNSLSFNIGDGFVLLCAISFALHIVFTGKFAVSYNAICLTAIQLLTVATFSFITALMIEDYPQMFKINLVLQPEVISALLITSFFATALAFLAQTHFQSFTTPARVALIFAMEPVFAALTAYIMLDERLGSKSLLGCGLILLGMILSEIRFKKKFIKRKQKEWDFS</sequence>
<feature type="domain" description="EamA" evidence="8">
    <location>
        <begin position="151"/>
        <end position="289"/>
    </location>
</feature>
<feature type="transmembrane region" description="Helical" evidence="7">
    <location>
        <begin position="126"/>
        <end position="143"/>
    </location>
</feature>